<dbReference type="Gene3D" id="1.20.1530.20">
    <property type="match status" value="1"/>
</dbReference>
<dbReference type="PANTHER" id="PTHR10361">
    <property type="entry name" value="SODIUM-BILE ACID COTRANSPORTER"/>
    <property type="match status" value="1"/>
</dbReference>
<dbReference type="GO" id="GO:0016020">
    <property type="term" value="C:membrane"/>
    <property type="evidence" value="ECO:0007669"/>
    <property type="project" value="UniProtKB-SubCell"/>
</dbReference>
<feature type="transmembrane region" description="Helical" evidence="5">
    <location>
        <begin position="153"/>
        <end position="173"/>
    </location>
</feature>
<evidence type="ECO:0000256" key="2">
    <source>
        <dbReference type="ARBA" id="ARBA00022692"/>
    </source>
</evidence>
<comment type="caution">
    <text evidence="6">The sequence shown here is derived from an EMBL/GenBank/DDBJ whole genome shotgun (WGS) entry which is preliminary data.</text>
</comment>
<dbReference type="InterPro" id="IPR038770">
    <property type="entry name" value="Na+/solute_symporter_sf"/>
</dbReference>
<evidence type="ECO:0000256" key="1">
    <source>
        <dbReference type="ARBA" id="ARBA00004141"/>
    </source>
</evidence>
<evidence type="ECO:0000256" key="5">
    <source>
        <dbReference type="SAM" id="Phobius"/>
    </source>
</evidence>
<keyword evidence="4 5" id="KW-0472">Membrane</keyword>
<dbReference type="InterPro" id="IPR004710">
    <property type="entry name" value="Bilac:Na_transpt"/>
</dbReference>
<dbReference type="Proteomes" id="UP000267841">
    <property type="component" value="Unassembled WGS sequence"/>
</dbReference>
<dbReference type="PANTHER" id="PTHR10361:SF28">
    <property type="entry name" value="P3 PROTEIN-RELATED"/>
    <property type="match status" value="1"/>
</dbReference>
<name>A0A497XQZ3_9AQUI</name>
<feature type="transmembrane region" description="Helical" evidence="5">
    <location>
        <begin position="60"/>
        <end position="83"/>
    </location>
</feature>
<evidence type="ECO:0000256" key="3">
    <source>
        <dbReference type="ARBA" id="ARBA00022989"/>
    </source>
</evidence>
<proteinExistence type="predicted"/>
<dbReference type="EMBL" id="RCCJ01000001">
    <property type="protein sequence ID" value="RLJ71417.1"/>
    <property type="molecule type" value="Genomic_DNA"/>
</dbReference>
<reference evidence="6 7" key="1">
    <citation type="submission" date="2018-10" db="EMBL/GenBank/DDBJ databases">
        <title>Genomic Encyclopedia of Archaeal and Bacterial Type Strains, Phase II (KMG-II): from individual species to whole genera.</title>
        <authorList>
            <person name="Goeker M."/>
        </authorList>
    </citation>
    <scope>NUCLEOTIDE SEQUENCE [LARGE SCALE GENOMIC DNA]</scope>
    <source>
        <strain evidence="6 7">DSM 16510</strain>
    </source>
</reference>
<feature type="transmembrane region" description="Helical" evidence="5">
    <location>
        <begin position="185"/>
        <end position="205"/>
    </location>
</feature>
<accession>A0A497XQZ3</accession>
<comment type="subcellular location">
    <subcellularLocation>
        <location evidence="1">Membrane</location>
        <topology evidence="1">Multi-pass membrane protein</topology>
    </subcellularLocation>
</comment>
<evidence type="ECO:0000313" key="7">
    <source>
        <dbReference type="Proteomes" id="UP000267841"/>
    </source>
</evidence>
<feature type="transmembrane region" description="Helical" evidence="5">
    <location>
        <begin position="89"/>
        <end position="108"/>
    </location>
</feature>
<keyword evidence="2 5" id="KW-0812">Transmembrane</keyword>
<dbReference type="AlphaFoldDB" id="A0A497XQZ3"/>
<gene>
    <name evidence="6" type="ORF">BCF55_1719</name>
</gene>
<dbReference type="Pfam" id="PF01758">
    <property type="entry name" value="SBF"/>
    <property type="match status" value="1"/>
</dbReference>
<feature type="transmembrane region" description="Helical" evidence="5">
    <location>
        <begin position="30"/>
        <end position="48"/>
    </location>
</feature>
<evidence type="ECO:0000256" key="4">
    <source>
        <dbReference type="ARBA" id="ARBA00023136"/>
    </source>
</evidence>
<keyword evidence="3 5" id="KW-1133">Transmembrane helix</keyword>
<dbReference type="OrthoDB" id="9806785at2"/>
<evidence type="ECO:0000313" key="6">
    <source>
        <dbReference type="EMBL" id="RLJ71417.1"/>
    </source>
</evidence>
<organism evidence="6 7">
    <name type="scientific">Hydrogenivirga caldilitoris</name>
    <dbReference type="NCBI Taxonomy" id="246264"/>
    <lineage>
        <taxon>Bacteria</taxon>
        <taxon>Pseudomonadati</taxon>
        <taxon>Aquificota</taxon>
        <taxon>Aquificia</taxon>
        <taxon>Aquificales</taxon>
        <taxon>Aquificaceae</taxon>
        <taxon>Hydrogenivirga</taxon>
    </lineage>
</organism>
<feature type="transmembrane region" description="Helical" evidence="5">
    <location>
        <begin position="211"/>
        <end position="235"/>
    </location>
</feature>
<sequence>MQSVVFLIVLFSFSLAGFFFDELFRPLKPLIVPLLIVIMLSMGITLTPEDFKRIFKRPQIILYGALLQFSVMPLTGFLLAKLLRLSPELVVGVVLVGSAPGGTASNLMTYISGGELSYSISMTTVSTLLSPIFTPLWTWLLAGKLVPVPFLDMAITTLKVVVFPVLGGMLIRGFVKEKLVKIESLLPYLSITAISLIIAVIFALNKEKLQAVSLLILSVVILHNLTGFVLGFLFGKLAGLDNKLAKTLSIEVGMQNSGLSTVLALKFFSQLSALPSAVFSLSQNILGVLLSVLFRRI</sequence>
<protein>
    <submittedName>
        <fullName evidence="6">BASS family bile acid:Na+ symporter</fullName>
    </submittedName>
</protein>
<feature type="transmembrane region" description="Helical" evidence="5">
    <location>
        <begin position="120"/>
        <end position="141"/>
    </location>
</feature>
<dbReference type="InterPro" id="IPR002657">
    <property type="entry name" value="BilAc:Na_symport/Acr3"/>
</dbReference>
<keyword evidence="7" id="KW-1185">Reference proteome</keyword>
<dbReference type="RefSeq" id="WP_121012783.1">
    <property type="nucleotide sequence ID" value="NZ_RCCJ01000001.1"/>
</dbReference>